<dbReference type="EMBL" id="AMQN01003763">
    <property type="status" value="NOT_ANNOTATED_CDS"/>
    <property type="molecule type" value="Genomic_DNA"/>
</dbReference>
<proteinExistence type="predicted"/>
<reference evidence="3" key="3">
    <citation type="submission" date="2015-06" db="UniProtKB">
        <authorList>
            <consortium name="EnsemblMetazoa"/>
        </authorList>
    </citation>
    <scope>IDENTIFICATION</scope>
</reference>
<dbReference type="SUPFAM" id="SSF52799">
    <property type="entry name" value="(Phosphotyrosine protein) phosphatases II"/>
    <property type="match status" value="1"/>
</dbReference>
<dbReference type="HOGENOM" id="CLU_1705910_0_0_1"/>
<evidence type="ECO:0000256" key="1">
    <source>
        <dbReference type="SAM" id="MobiDB-lite"/>
    </source>
</evidence>
<evidence type="ECO:0000313" key="3">
    <source>
        <dbReference type="EnsemblMetazoa" id="CapteP188325"/>
    </source>
</evidence>
<gene>
    <name evidence="2" type="ORF">CAPTEDRAFT_188325</name>
</gene>
<reference evidence="2 4" key="2">
    <citation type="journal article" date="2013" name="Nature">
        <title>Insights into bilaterian evolution from three spiralian genomes.</title>
        <authorList>
            <person name="Simakov O."/>
            <person name="Marletaz F."/>
            <person name="Cho S.J."/>
            <person name="Edsinger-Gonzales E."/>
            <person name="Havlak P."/>
            <person name="Hellsten U."/>
            <person name="Kuo D.H."/>
            <person name="Larsson T."/>
            <person name="Lv J."/>
            <person name="Arendt D."/>
            <person name="Savage R."/>
            <person name="Osoegawa K."/>
            <person name="de Jong P."/>
            <person name="Grimwood J."/>
            <person name="Chapman J.A."/>
            <person name="Shapiro H."/>
            <person name="Aerts A."/>
            <person name="Otillar R.P."/>
            <person name="Terry A.Y."/>
            <person name="Boore J.L."/>
            <person name="Grigoriev I.V."/>
            <person name="Lindberg D.R."/>
            <person name="Seaver E.C."/>
            <person name="Weisblat D.A."/>
            <person name="Putnam N.H."/>
            <person name="Rokhsar D.S."/>
        </authorList>
    </citation>
    <scope>NUCLEOTIDE SEQUENCE</scope>
    <source>
        <strain evidence="2 4">I ESC-2004</strain>
    </source>
</reference>
<keyword evidence="4" id="KW-1185">Reference proteome</keyword>
<feature type="region of interest" description="Disordered" evidence="1">
    <location>
        <begin position="29"/>
        <end position="67"/>
    </location>
</feature>
<protein>
    <recommendedName>
        <fullName evidence="5">Tyrosine-protein phosphatase domain-containing protein</fullName>
    </recommendedName>
</protein>
<evidence type="ECO:0000313" key="2">
    <source>
        <dbReference type="EMBL" id="ELU18489.1"/>
    </source>
</evidence>
<evidence type="ECO:0008006" key="5">
    <source>
        <dbReference type="Google" id="ProtNLM"/>
    </source>
</evidence>
<dbReference type="Proteomes" id="UP000014760">
    <property type="component" value="Unassembled WGS sequence"/>
</dbReference>
<reference evidence="4" key="1">
    <citation type="submission" date="2012-12" db="EMBL/GenBank/DDBJ databases">
        <authorList>
            <person name="Hellsten U."/>
            <person name="Grimwood J."/>
            <person name="Chapman J.A."/>
            <person name="Shapiro H."/>
            <person name="Aerts A."/>
            <person name="Otillar R.P."/>
            <person name="Terry A.Y."/>
            <person name="Boore J.L."/>
            <person name="Simakov O."/>
            <person name="Marletaz F."/>
            <person name="Cho S.-J."/>
            <person name="Edsinger-Gonzales E."/>
            <person name="Havlak P."/>
            <person name="Kuo D.-H."/>
            <person name="Larsson T."/>
            <person name="Lv J."/>
            <person name="Arendt D."/>
            <person name="Savage R."/>
            <person name="Osoegawa K."/>
            <person name="de Jong P."/>
            <person name="Lindberg D.R."/>
            <person name="Seaver E.C."/>
            <person name="Weisblat D.A."/>
            <person name="Putnam N.H."/>
            <person name="Grigoriev I.V."/>
            <person name="Rokhsar D.S."/>
        </authorList>
    </citation>
    <scope>NUCLEOTIDE SEQUENCE</scope>
    <source>
        <strain evidence="4">I ESC-2004</strain>
    </source>
</reference>
<evidence type="ECO:0000313" key="4">
    <source>
        <dbReference type="Proteomes" id="UP000014760"/>
    </source>
</evidence>
<dbReference type="EMBL" id="KB291874">
    <property type="protein sequence ID" value="ELU18489.1"/>
    <property type="molecule type" value="Genomic_DNA"/>
</dbReference>
<sequence>MGPKSKDIGTTVSNAEFVEIENEYDEIQDISRKPRDLPPSAITKKTQDITYYNPSPKASNSDANHVVSQSDKTMAKVGLSKSTQPTSEDKLNFVQVDGFRGKWSFFAFQCPKSYDDVGEFWRFIDDRSIQNIVLLEDVSSKVRIDVADYGDYYM</sequence>
<organism evidence="2">
    <name type="scientific">Capitella teleta</name>
    <name type="common">Polychaete worm</name>
    <dbReference type="NCBI Taxonomy" id="283909"/>
    <lineage>
        <taxon>Eukaryota</taxon>
        <taxon>Metazoa</taxon>
        <taxon>Spiralia</taxon>
        <taxon>Lophotrochozoa</taxon>
        <taxon>Annelida</taxon>
        <taxon>Polychaeta</taxon>
        <taxon>Sedentaria</taxon>
        <taxon>Scolecida</taxon>
        <taxon>Capitellidae</taxon>
        <taxon>Capitella</taxon>
    </lineage>
</organism>
<name>R7VIN4_CAPTE</name>
<feature type="compositionally biased region" description="Polar residues" evidence="1">
    <location>
        <begin position="48"/>
        <end position="67"/>
    </location>
</feature>
<dbReference type="EnsemblMetazoa" id="CapteT188325">
    <property type="protein sequence ID" value="CapteP188325"/>
    <property type="gene ID" value="CapteG188325"/>
</dbReference>
<accession>R7VIN4</accession>
<dbReference type="Gene3D" id="3.90.190.10">
    <property type="entry name" value="Protein tyrosine phosphatase superfamily"/>
    <property type="match status" value="1"/>
</dbReference>
<dbReference type="InterPro" id="IPR029021">
    <property type="entry name" value="Prot-tyrosine_phosphatase-like"/>
</dbReference>
<dbReference type="AlphaFoldDB" id="R7VIN4"/>